<evidence type="ECO:0000313" key="1">
    <source>
        <dbReference type="EMBL" id="KRK47103.1"/>
    </source>
</evidence>
<reference evidence="1 2" key="1">
    <citation type="journal article" date="2015" name="Genome Announc.">
        <title>Expanding the biotechnology potential of lactobacilli through comparative genomics of 213 strains and associated genera.</title>
        <authorList>
            <person name="Sun Z."/>
            <person name="Harris H.M."/>
            <person name="McCann A."/>
            <person name="Guo C."/>
            <person name="Argimon S."/>
            <person name="Zhang W."/>
            <person name="Yang X."/>
            <person name="Jeffery I.B."/>
            <person name="Cooney J.C."/>
            <person name="Kagawa T.F."/>
            <person name="Liu W."/>
            <person name="Song Y."/>
            <person name="Salvetti E."/>
            <person name="Wrobel A."/>
            <person name="Rasinkangas P."/>
            <person name="Parkhill J."/>
            <person name="Rea M.C."/>
            <person name="O'Sullivan O."/>
            <person name="Ritari J."/>
            <person name="Douillard F.P."/>
            <person name="Paul Ross R."/>
            <person name="Yang R."/>
            <person name="Briner A.E."/>
            <person name="Felis G.E."/>
            <person name="de Vos W.M."/>
            <person name="Barrangou R."/>
            <person name="Klaenhammer T.R."/>
            <person name="Caufield P.W."/>
            <person name="Cui Y."/>
            <person name="Zhang H."/>
            <person name="O'Toole P.W."/>
        </authorList>
    </citation>
    <scope>NUCLEOTIDE SEQUENCE [LARGE SCALE GENOMIC DNA]</scope>
    <source>
        <strain evidence="1 2">JCM 15530</strain>
    </source>
</reference>
<dbReference type="Proteomes" id="UP000050911">
    <property type="component" value="Unassembled WGS sequence"/>
</dbReference>
<dbReference type="RefSeq" id="WP_279404072.1">
    <property type="nucleotide sequence ID" value="NZ_BBFK01000008.1"/>
</dbReference>
<protein>
    <submittedName>
        <fullName evidence="1">Uncharacterized protein</fullName>
    </submittedName>
</protein>
<keyword evidence="2" id="KW-1185">Reference proteome</keyword>
<evidence type="ECO:0000313" key="2">
    <source>
        <dbReference type="Proteomes" id="UP000050911"/>
    </source>
</evidence>
<accession>A0A0R1HL31</accession>
<dbReference type="AlphaFoldDB" id="A0A0R1HL31"/>
<comment type="caution">
    <text evidence="1">The sequence shown here is derived from an EMBL/GenBank/DDBJ whole genome shotgun (WGS) entry which is preliminary data.</text>
</comment>
<dbReference type="EMBL" id="AZCX01000012">
    <property type="protein sequence ID" value="KRK47103.1"/>
    <property type="molecule type" value="Genomic_DNA"/>
</dbReference>
<name>A0A0R1HL31_9LACO</name>
<organism evidence="1 2">
    <name type="scientific">Secundilactobacillus kimchicus JCM 15530</name>
    <dbReference type="NCBI Taxonomy" id="1302272"/>
    <lineage>
        <taxon>Bacteria</taxon>
        <taxon>Bacillati</taxon>
        <taxon>Bacillota</taxon>
        <taxon>Bacilli</taxon>
        <taxon>Lactobacillales</taxon>
        <taxon>Lactobacillaceae</taxon>
        <taxon>Secundilactobacillus</taxon>
    </lineage>
</organism>
<dbReference type="PATRIC" id="fig|1302272.5.peg.723"/>
<proteinExistence type="predicted"/>
<gene>
    <name evidence="1" type="ORF">FC96_GL000724</name>
</gene>
<sequence>MMVRYILTKPEEHLIHRTSSLQTAAQITKRPKWVVERYVNSDKMLDGWKIIARHQVGA</sequence>